<sequence length="448" mass="51225">MADAVHRLPPEAWANVCAHLDEHDLVNFRCVCKSFAEIGLPFALAELTIFPHQDDFANLRAVANDPNRAKHVRSIIYIPYMLETRYLERAIDFGQYVMTWRSLAIERHQSFKDGRPPTPPIPDDEELNVKYAHFNSAIEQMRGIIDRGLDAACFSEVLPKFPGLREVWLRSGTGLETSKTFGQRFVKKSPYDNAGYCLRKDYFYPGSGLRGIRALMPGLLSCKPRLLRVLRLDSVDWDFLKELPPPSALAGLVELEIEFALTRPWLSTGNPPFQRREVRGMIKPGLLRDFLSALPNLEALTLRADYYAVMDGHQSSVAIEPTYPWSLNDIVPTGIVWPHLRRFGLATCECSGEELLDFILRHRDTLRSLDLGYIKLDTSWRPFLHAIRDKMRGRLKEAWIWGHMRGPIVDGENEYCKLGKPKWSRGRIEAPKGNPDEPLDESVLNIME</sequence>
<evidence type="ECO:0000259" key="1">
    <source>
        <dbReference type="PROSITE" id="PS50181"/>
    </source>
</evidence>
<gene>
    <name evidence="2" type="ORF">QBC47DRAFT_48165</name>
</gene>
<accession>A0AAJ0BDE0</accession>
<evidence type="ECO:0000313" key="2">
    <source>
        <dbReference type="EMBL" id="KAK1753801.1"/>
    </source>
</evidence>
<dbReference type="SUPFAM" id="SSF81383">
    <property type="entry name" value="F-box domain"/>
    <property type="match status" value="1"/>
</dbReference>
<evidence type="ECO:0000313" key="3">
    <source>
        <dbReference type="Proteomes" id="UP001239445"/>
    </source>
</evidence>
<organism evidence="2 3">
    <name type="scientific">Echria macrotheca</name>
    <dbReference type="NCBI Taxonomy" id="438768"/>
    <lineage>
        <taxon>Eukaryota</taxon>
        <taxon>Fungi</taxon>
        <taxon>Dikarya</taxon>
        <taxon>Ascomycota</taxon>
        <taxon>Pezizomycotina</taxon>
        <taxon>Sordariomycetes</taxon>
        <taxon>Sordariomycetidae</taxon>
        <taxon>Sordariales</taxon>
        <taxon>Schizotheciaceae</taxon>
        <taxon>Echria</taxon>
    </lineage>
</organism>
<feature type="domain" description="F-box" evidence="1">
    <location>
        <begin position="2"/>
        <end position="38"/>
    </location>
</feature>
<reference evidence="2" key="1">
    <citation type="submission" date="2023-06" db="EMBL/GenBank/DDBJ databases">
        <title>Genome-scale phylogeny and comparative genomics of the fungal order Sordariales.</title>
        <authorList>
            <consortium name="Lawrence Berkeley National Laboratory"/>
            <person name="Hensen N."/>
            <person name="Bonometti L."/>
            <person name="Westerberg I."/>
            <person name="Brannstrom I.O."/>
            <person name="Guillou S."/>
            <person name="Cros-Aarteil S."/>
            <person name="Calhoun S."/>
            <person name="Haridas S."/>
            <person name="Kuo A."/>
            <person name="Mondo S."/>
            <person name="Pangilinan J."/>
            <person name="Riley R."/>
            <person name="Labutti K."/>
            <person name="Andreopoulos B."/>
            <person name="Lipzen A."/>
            <person name="Chen C."/>
            <person name="Yanf M."/>
            <person name="Daum C."/>
            <person name="Ng V."/>
            <person name="Clum A."/>
            <person name="Steindorff A."/>
            <person name="Ohm R."/>
            <person name="Martin F."/>
            <person name="Silar P."/>
            <person name="Natvig D."/>
            <person name="Lalanne C."/>
            <person name="Gautier V."/>
            <person name="Ament-Velasquez S.L."/>
            <person name="Kruys A."/>
            <person name="Hutchinson M.I."/>
            <person name="Powell A.J."/>
            <person name="Barry K."/>
            <person name="Miller A.N."/>
            <person name="Grigoriev I.V."/>
            <person name="Debuchy R."/>
            <person name="Gladieux P."/>
            <person name="Thoren M.H."/>
            <person name="Johannesson H."/>
        </authorList>
    </citation>
    <scope>NUCLEOTIDE SEQUENCE</scope>
    <source>
        <strain evidence="2">PSN4</strain>
    </source>
</reference>
<protein>
    <recommendedName>
        <fullName evidence="1">F-box domain-containing protein</fullName>
    </recommendedName>
</protein>
<dbReference type="Proteomes" id="UP001239445">
    <property type="component" value="Unassembled WGS sequence"/>
</dbReference>
<dbReference type="AlphaFoldDB" id="A0AAJ0BDE0"/>
<proteinExistence type="predicted"/>
<dbReference type="Pfam" id="PF00646">
    <property type="entry name" value="F-box"/>
    <property type="match status" value="1"/>
</dbReference>
<dbReference type="CDD" id="cd09917">
    <property type="entry name" value="F-box_SF"/>
    <property type="match status" value="1"/>
</dbReference>
<dbReference type="PROSITE" id="PS50181">
    <property type="entry name" value="FBOX"/>
    <property type="match status" value="1"/>
</dbReference>
<comment type="caution">
    <text evidence="2">The sequence shown here is derived from an EMBL/GenBank/DDBJ whole genome shotgun (WGS) entry which is preliminary data.</text>
</comment>
<dbReference type="EMBL" id="MU839837">
    <property type="protein sequence ID" value="KAK1753801.1"/>
    <property type="molecule type" value="Genomic_DNA"/>
</dbReference>
<dbReference type="InterPro" id="IPR001810">
    <property type="entry name" value="F-box_dom"/>
</dbReference>
<name>A0AAJ0BDE0_9PEZI</name>
<keyword evidence="3" id="KW-1185">Reference proteome</keyword>
<dbReference type="InterPro" id="IPR036047">
    <property type="entry name" value="F-box-like_dom_sf"/>
</dbReference>